<dbReference type="GeneID" id="5493089"/>
<proteinExistence type="predicted"/>
<evidence type="ECO:0000313" key="2">
    <source>
        <dbReference type="Proteomes" id="UP000001312"/>
    </source>
</evidence>
<reference evidence="2" key="1">
    <citation type="journal article" date="2011" name="PLoS Genet.">
        <title>Genomic analysis of the necrotrophic fungal pathogens Sclerotinia sclerotiorum and Botrytis cinerea.</title>
        <authorList>
            <person name="Amselem J."/>
            <person name="Cuomo C.A."/>
            <person name="van Kan J.A."/>
            <person name="Viaud M."/>
            <person name="Benito E.P."/>
            <person name="Couloux A."/>
            <person name="Coutinho P.M."/>
            <person name="de Vries R.P."/>
            <person name="Dyer P.S."/>
            <person name="Fillinger S."/>
            <person name="Fournier E."/>
            <person name="Gout L."/>
            <person name="Hahn M."/>
            <person name="Kohn L."/>
            <person name="Lapalu N."/>
            <person name="Plummer K.M."/>
            <person name="Pradier J.M."/>
            <person name="Quevillon E."/>
            <person name="Sharon A."/>
            <person name="Simon A."/>
            <person name="ten Have A."/>
            <person name="Tudzynski B."/>
            <person name="Tudzynski P."/>
            <person name="Wincker P."/>
            <person name="Andrew M."/>
            <person name="Anthouard V."/>
            <person name="Beever R.E."/>
            <person name="Beffa R."/>
            <person name="Benoit I."/>
            <person name="Bouzid O."/>
            <person name="Brault B."/>
            <person name="Chen Z."/>
            <person name="Choquer M."/>
            <person name="Collemare J."/>
            <person name="Cotton P."/>
            <person name="Danchin E.G."/>
            <person name="Da Silva C."/>
            <person name="Gautier A."/>
            <person name="Giraud C."/>
            <person name="Giraud T."/>
            <person name="Gonzalez C."/>
            <person name="Grossetete S."/>
            <person name="Guldener U."/>
            <person name="Henrissat B."/>
            <person name="Howlett B.J."/>
            <person name="Kodira C."/>
            <person name="Kretschmer M."/>
            <person name="Lappartient A."/>
            <person name="Leroch M."/>
            <person name="Levis C."/>
            <person name="Mauceli E."/>
            <person name="Neuveglise C."/>
            <person name="Oeser B."/>
            <person name="Pearson M."/>
            <person name="Poulain J."/>
            <person name="Poussereau N."/>
            <person name="Quesneville H."/>
            <person name="Rascle C."/>
            <person name="Schumacher J."/>
            <person name="Segurens B."/>
            <person name="Sexton A."/>
            <person name="Silva E."/>
            <person name="Sirven C."/>
            <person name="Soanes D.M."/>
            <person name="Talbot N.J."/>
            <person name="Templeton M."/>
            <person name="Yandava C."/>
            <person name="Yarden O."/>
            <person name="Zeng Q."/>
            <person name="Rollins J.A."/>
            <person name="Lebrun M.H."/>
            <person name="Dickman M."/>
        </authorList>
    </citation>
    <scope>NUCLEOTIDE SEQUENCE [LARGE SCALE GENOMIC DNA]</scope>
    <source>
        <strain evidence="2">ATCC 18683 / 1980 / Ss-1</strain>
    </source>
</reference>
<dbReference type="EMBL" id="CH476623">
    <property type="protein sequence ID" value="EDO00012.1"/>
    <property type="molecule type" value="Genomic_DNA"/>
</dbReference>
<organism evidence="1 2">
    <name type="scientific">Sclerotinia sclerotiorum (strain ATCC 18683 / 1980 / Ss-1)</name>
    <name type="common">White mold</name>
    <name type="synonym">Whetzelinia sclerotiorum</name>
    <dbReference type="NCBI Taxonomy" id="665079"/>
    <lineage>
        <taxon>Eukaryota</taxon>
        <taxon>Fungi</taxon>
        <taxon>Dikarya</taxon>
        <taxon>Ascomycota</taxon>
        <taxon>Pezizomycotina</taxon>
        <taxon>Leotiomycetes</taxon>
        <taxon>Helotiales</taxon>
        <taxon>Sclerotiniaceae</taxon>
        <taxon>Sclerotinia</taxon>
    </lineage>
</organism>
<dbReference type="KEGG" id="ssl:SS1G_02871"/>
<keyword evidence="2" id="KW-1185">Reference proteome</keyword>
<name>A7EC33_SCLS1</name>
<gene>
    <name evidence="1" type="ORF">SS1G_02871</name>
</gene>
<sequence>MSGRLKDQERSREVAKAAVPVCDGCGPLQEKVRSLEGTKKATTYNGTDRFREFLVKV</sequence>
<dbReference type="HOGENOM" id="CLU_2997834_0_0_1"/>
<dbReference type="AlphaFoldDB" id="A7EC33"/>
<dbReference type="InParanoid" id="A7EC33"/>
<accession>A7EC33</accession>
<dbReference type="RefSeq" id="XP_001596649.1">
    <property type="nucleotide sequence ID" value="XM_001596599.1"/>
</dbReference>
<dbReference type="Proteomes" id="UP000001312">
    <property type="component" value="Unassembled WGS sequence"/>
</dbReference>
<evidence type="ECO:0000313" key="1">
    <source>
        <dbReference type="EMBL" id="EDO00012.1"/>
    </source>
</evidence>
<protein>
    <submittedName>
        <fullName evidence="1">Uncharacterized protein</fullName>
    </submittedName>
</protein>